<accession>G5LQ54</accession>
<organism evidence="1 2">
    <name type="scientific">Salmonella enterica subsp. enterica serovar Alachua str. R6-377</name>
    <dbReference type="NCBI Taxonomy" id="913241"/>
    <lineage>
        <taxon>Bacteria</taxon>
        <taxon>Pseudomonadati</taxon>
        <taxon>Pseudomonadota</taxon>
        <taxon>Gammaproteobacteria</taxon>
        <taxon>Enterobacterales</taxon>
        <taxon>Enterobacteriaceae</taxon>
        <taxon>Salmonella</taxon>
    </lineage>
</organism>
<name>G5LQ54_SALET</name>
<reference evidence="1 2" key="1">
    <citation type="journal article" date="2011" name="BMC Genomics">
        <title>Genome sequencing reveals diversification of virulence factor content and possible host adaptation in distinct subpopulations of Salmonella enterica.</title>
        <authorList>
            <person name="den Bakker H.C."/>
            <person name="Moreno Switt A.I."/>
            <person name="Govoni G."/>
            <person name="Cummings C.A."/>
            <person name="Ranieri M.L."/>
            <person name="Degoricija L."/>
            <person name="Hoelzer K."/>
            <person name="Rodriguez-Rivera L.D."/>
            <person name="Brown S."/>
            <person name="Bolchacova E."/>
            <person name="Furtado M.R."/>
            <person name="Wiedmann M."/>
        </authorList>
    </citation>
    <scope>NUCLEOTIDE SEQUENCE [LARGE SCALE GENOMIC DNA]</scope>
    <source>
        <strain evidence="1 2">R6-377</strain>
    </source>
</reference>
<protein>
    <submittedName>
        <fullName evidence="1">Uncharacterized protein</fullName>
    </submittedName>
</protein>
<sequence length="68" mass="7799">MRDGGIIHRLAFRIDAKTLAIGDDLYSLPRFDAPGLPYHRKLYRLPGSEIAQTDGILNLTDIQYRSRR</sequence>
<dbReference type="Proteomes" id="UP000004642">
    <property type="component" value="Unassembled WGS sequence"/>
</dbReference>
<dbReference type="AlphaFoldDB" id="G5LQ54"/>
<dbReference type="EMBL" id="AFCJ01001242">
    <property type="protein sequence ID" value="EHC37855.1"/>
    <property type="molecule type" value="Genomic_DNA"/>
</dbReference>
<gene>
    <name evidence="1" type="ORF">LTSEALA_2914</name>
</gene>
<proteinExistence type="predicted"/>
<comment type="caution">
    <text evidence="1">The sequence shown here is derived from an EMBL/GenBank/DDBJ whole genome shotgun (WGS) entry which is preliminary data.</text>
</comment>
<evidence type="ECO:0000313" key="1">
    <source>
        <dbReference type="EMBL" id="EHC37855.1"/>
    </source>
</evidence>
<evidence type="ECO:0000313" key="2">
    <source>
        <dbReference type="Proteomes" id="UP000004642"/>
    </source>
</evidence>